<organism evidence="1">
    <name type="scientific">Anguilla anguilla</name>
    <name type="common">European freshwater eel</name>
    <name type="synonym">Muraena anguilla</name>
    <dbReference type="NCBI Taxonomy" id="7936"/>
    <lineage>
        <taxon>Eukaryota</taxon>
        <taxon>Metazoa</taxon>
        <taxon>Chordata</taxon>
        <taxon>Craniata</taxon>
        <taxon>Vertebrata</taxon>
        <taxon>Euteleostomi</taxon>
        <taxon>Actinopterygii</taxon>
        <taxon>Neopterygii</taxon>
        <taxon>Teleostei</taxon>
        <taxon>Anguilliformes</taxon>
        <taxon>Anguillidae</taxon>
        <taxon>Anguilla</taxon>
    </lineage>
</organism>
<sequence>MTHSGGWLMRLEHAGAHWVSHVAEKQLTS</sequence>
<dbReference type="EMBL" id="GBXM01049962">
    <property type="protein sequence ID" value="JAH58615.1"/>
    <property type="molecule type" value="Transcribed_RNA"/>
</dbReference>
<evidence type="ECO:0000313" key="1">
    <source>
        <dbReference type="EMBL" id="JAH58615.1"/>
    </source>
</evidence>
<reference evidence="1" key="2">
    <citation type="journal article" date="2015" name="Fish Shellfish Immunol.">
        <title>Early steps in the European eel (Anguilla anguilla)-Vibrio vulnificus interaction in the gills: Role of the RtxA13 toxin.</title>
        <authorList>
            <person name="Callol A."/>
            <person name="Pajuelo D."/>
            <person name="Ebbesson L."/>
            <person name="Teles M."/>
            <person name="MacKenzie S."/>
            <person name="Amaro C."/>
        </authorList>
    </citation>
    <scope>NUCLEOTIDE SEQUENCE</scope>
</reference>
<name>A0A0E9U098_ANGAN</name>
<reference evidence="1" key="1">
    <citation type="submission" date="2014-11" db="EMBL/GenBank/DDBJ databases">
        <authorList>
            <person name="Amaro Gonzalez C."/>
        </authorList>
    </citation>
    <scope>NUCLEOTIDE SEQUENCE</scope>
</reference>
<proteinExistence type="predicted"/>
<dbReference type="AlphaFoldDB" id="A0A0E9U098"/>
<protein>
    <submittedName>
        <fullName evidence="1">Uncharacterized protein</fullName>
    </submittedName>
</protein>
<accession>A0A0E9U098</accession>